<dbReference type="PANTHER" id="PTHR47623:SF1">
    <property type="entry name" value="OS09G0287300 PROTEIN"/>
    <property type="match status" value="1"/>
</dbReference>
<gene>
    <name evidence="1" type="ORF">EI983_02025</name>
</gene>
<name>A0A6I6IJW8_9RHOB</name>
<dbReference type="SMART" id="SM00855">
    <property type="entry name" value="PGAM"/>
    <property type="match status" value="1"/>
</dbReference>
<dbReference type="AlphaFoldDB" id="A0A6I6IJW8"/>
<evidence type="ECO:0000313" key="2">
    <source>
        <dbReference type="Proteomes" id="UP000428330"/>
    </source>
</evidence>
<dbReference type="OrthoDB" id="9810154at2"/>
<dbReference type="CDD" id="cd07067">
    <property type="entry name" value="HP_PGM_like"/>
    <property type="match status" value="1"/>
</dbReference>
<dbReference type="InterPro" id="IPR013078">
    <property type="entry name" value="His_Pase_superF_clade-1"/>
</dbReference>
<dbReference type="KEGG" id="rom:EI983_02025"/>
<dbReference type="EMBL" id="CP034348">
    <property type="protein sequence ID" value="QGX97119.1"/>
    <property type="molecule type" value="Genomic_DNA"/>
</dbReference>
<evidence type="ECO:0000313" key="1">
    <source>
        <dbReference type="EMBL" id="QGX97119.1"/>
    </source>
</evidence>
<dbReference type="InterPro" id="IPR029033">
    <property type="entry name" value="His_PPase_superfam"/>
</dbReference>
<dbReference type="Gene3D" id="3.40.50.1240">
    <property type="entry name" value="Phosphoglycerate mutase-like"/>
    <property type="match status" value="1"/>
</dbReference>
<accession>A0A6I6IJW8</accession>
<dbReference type="SUPFAM" id="SSF53254">
    <property type="entry name" value="Phosphoglycerate mutase-like"/>
    <property type="match status" value="1"/>
</dbReference>
<dbReference type="RefSeq" id="WP_157705624.1">
    <property type="nucleotide sequence ID" value="NZ_CP034348.1"/>
</dbReference>
<proteinExistence type="predicted"/>
<protein>
    <submittedName>
        <fullName evidence="1">Histidine phosphatase family protein</fullName>
    </submittedName>
</protein>
<reference evidence="2" key="1">
    <citation type="submission" date="2018-12" db="EMBL/GenBank/DDBJ databases">
        <title>Complete genome sequence of Roseovarius sp. MME-070.</title>
        <authorList>
            <person name="Nam Y.-D."/>
            <person name="Kang J."/>
            <person name="Chung W.-H."/>
            <person name="Park Y.S."/>
        </authorList>
    </citation>
    <scope>NUCLEOTIDE SEQUENCE [LARGE SCALE GENOMIC DNA]</scope>
    <source>
        <strain evidence="2">MME-070</strain>
    </source>
</reference>
<keyword evidence="2" id="KW-1185">Reference proteome</keyword>
<dbReference type="Proteomes" id="UP000428330">
    <property type="component" value="Chromosome"/>
</dbReference>
<sequence>MIKTLILMRHAKSDWNDPLLDDHERPLNGRGRVSAKALGEWLRIKSILPDQALISSAVRTRETFARLGVACDAIFTDALYHASEARLLTELKGASGETVLMLGHNPGIAGFAHDLVQTPPNHARFYDYPTCATLVAEFDIDRWADLDPGTGSVREFVIPRELTG</sequence>
<dbReference type="Pfam" id="PF00300">
    <property type="entry name" value="His_Phos_1"/>
    <property type="match status" value="1"/>
</dbReference>
<organism evidence="1 2">
    <name type="scientific">Roseovarius faecimaris</name>
    <dbReference type="NCBI Taxonomy" id="2494550"/>
    <lineage>
        <taxon>Bacteria</taxon>
        <taxon>Pseudomonadati</taxon>
        <taxon>Pseudomonadota</taxon>
        <taxon>Alphaproteobacteria</taxon>
        <taxon>Rhodobacterales</taxon>
        <taxon>Roseobacteraceae</taxon>
        <taxon>Roseovarius</taxon>
    </lineage>
</organism>
<dbReference type="PANTHER" id="PTHR47623">
    <property type="entry name" value="OS09G0287300 PROTEIN"/>
    <property type="match status" value="1"/>
</dbReference>